<protein>
    <recommendedName>
        <fullName evidence="4">CAF17 C-terminal domain-containing protein</fullName>
    </recommendedName>
</protein>
<dbReference type="FunFam" id="3.30.1360.120:FF:000035">
    <property type="entry name" value="IBA57, iron-sulfur cluster assembly"/>
    <property type="match status" value="1"/>
</dbReference>
<organism evidence="5 6">
    <name type="scientific">Ciona intestinalis</name>
    <name type="common">Transparent sea squirt</name>
    <name type="synonym">Ascidia intestinalis</name>
    <dbReference type="NCBI Taxonomy" id="7719"/>
    <lineage>
        <taxon>Eukaryota</taxon>
        <taxon>Metazoa</taxon>
        <taxon>Chordata</taxon>
        <taxon>Tunicata</taxon>
        <taxon>Ascidiacea</taxon>
        <taxon>Phlebobranchia</taxon>
        <taxon>Cionidae</taxon>
        <taxon>Ciona</taxon>
    </lineage>
</organism>
<dbReference type="OMA" id="MNADIMN"/>
<dbReference type="FunCoup" id="H2XS17">
    <property type="interactions" value="125"/>
</dbReference>
<dbReference type="PANTHER" id="PTHR22602">
    <property type="entry name" value="TRANSFERASE CAF17, MITOCHONDRIAL-RELATED"/>
    <property type="match status" value="1"/>
</dbReference>
<dbReference type="GeneTree" id="ENSGT00390000006465"/>
<proteinExistence type="predicted"/>
<dbReference type="InParanoid" id="H2XS17"/>
<name>H2XS17_CIOIN</name>
<dbReference type="GO" id="GO:0016226">
    <property type="term" value="P:iron-sulfur cluster assembly"/>
    <property type="evidence" value="ECO:0000318"/>
    <property type="project" value="GO_Central"/>
</dbReference>
<evidence type="ECO:0000256" key="2">
    <source>
        <dbReference type="ARBA" id="ARBA00022946"/>
    </source>
</evidence>
<evidence type="ECO:0000256" key="3">
    <source>
        <dbReference type="ARBA" id="ARBA00023128"/>
    </source>
</evidence>
<dbReference type="InterPro" id="IPR045179">
    <property type="entry name" value="YgfZ/GcvT"/>
</dbReference>
<keyword evidence="3" id="KW-0496">Mitochondrion</keyword>
<dbReference type="Gene3D" id="3.30.1360.120">
    <property type="entry name" value="Probable tRNA modification gtpase trme, domain 1"/>
    <property type="match status" value="2"/>
</dbReference>
<keyword evidence="2" id="KW-0809">Transit peptide</keyword>
<keyword evidence="6" id="KW-1185">Reference proteome</keyword>
<dbReference type="FunFam" id="3.30.1360.120:FF:000068">
    <property type="entry name" value="Predicted protein"/>
    <property type="match status" value="1"/>
</dbReference>
<dbReference type="STRING" id="7719.ENSCINP00000032451"/>
<reference evidence="6" key="1">
    <citation type="journal article" date="2002" name="Science">
        <title>The draft genome of Ciona intestinalis: insights into chordate and vertebrate origins.</title>
        <authorList>
            <person name="Dehal P."/>
            <person name="Satou Y."/>
            <person name="Campbell R.K."/>
            <person name="Chapman J."/>
            <person name="Degnan B."/>
            <person name="De Tomaso A."/>
            <person name="Davidson B."/>
            <person name="Di Gregorio A."/>
            <person name="Gelpke M."/>
            <person name="Goodstein D.M."/>
            <person name="Harafuji N."/>
            <person name="Hastings K.E."/>
            <person name="Ho I."/>
            <person name="Hotta K."/>
            <person name="Huang W."/>
            <person name="Kawashima T."/>
            <person name="Lemaire P."/>
            <person name="Martinez D."/>
            <person name="Meinertzhagen I.A."/>
            <person name="Necula S."/>
            <person name="Nonaka M."/>
            <person name="Putnam N."/>
            <person name="Rash S."/>
            <person name="Saiga H."/>
            <person name="Satake M."/>
            <person name="Terry A."/>
            <person name="Yamada L."/>
            <person name="Wang H.G."/>
            <person name="Awazu S."/>
            <person name="Azumi K."/>
            <person name="Boore J."/>
            <person name="Branno M."/>
            <person name="Chin-Bow S."/>
            <person name="DeSantis R."/>
            <person name="Doyle S."/>
            <person name="Francino P."/>
            <person name="Keys D.N."/>
            <person name="Haga S."/>
            <person name="Hayashi H."/>
            <person name="Hino K."/>
            <person name="Imai K.S."/>
            <person name="Inaba K."/>
            <person name="Kano S."/>
            <person name="Kobayashi K."/>
            <person name="Kobayashi M."/>
            <person name="Lee B.I."/>
            <person name="Makabe K.W."/>
            <person name="Manohar C."/>
            <person name="Matassi G."/>
            <person name="Medina M."/>
            <person name="Mochizuki Y."/>
            <person name="Mount S."/>
            <person name="Morishita T."/>
            <person name="Miura S."/>
            <person name="Nakayama A."/>
            <person name="Nishizaka S."/>
            <person name="Nomoto H."/>
            <person name="Ohta F."/>
            <person name="Oishi K."/>
            <person name="Rigoutsos I."/>
            <person name="Sano M."/>
            <person name="Sasaki A."/>
            <person name="Sasakura Y."/>
            <person name="Shoguchi E."/>
            <person name="Shin-i T."/>
            <person name="Spagnuolo A."/>
            <person name="Stainier D."/>
            <person name="Suzuki M.M."/>
            <person name="Tassy O."/>
            <person name="Takatori N."/>
            <person name="Tokuoka M."/>
            <person name="Yagi K."/>
            <person name="Yoshizaki F."/>
            <person name="Wada S."/>
            <person name="Zhang C."/>
            <person name="Hyatt P.D."/>
            <person name="Larimer F."/>
            <person name="Detter C."/>
            <person name="Doggett N."/>
            <person name="Glavina T."/>
            <person name="Hawkins T."/>
            <person name="Richardson P."/>
            <person name="Lucas S."/>
            <person name="Kohara Y."/>
            <person name="Levine M."/>
            <person name="Satoh N."/>
            <person name="Rokhsar D.S."/>
        </authorList>
    </citation>
    <scope>NUCLEOTIDE SEQUENCE [LARGE SCALE GENOMIC DNA]</scope>
</reference>
<evidence type="ECO:0000313" key="6">
    <source>
        <dbReference type="Proteomes" id="UP000008144"/>
    </source>
</evidence>
<dbReference type="Ensembl" id="ENSCINT00000035290.1">
    <property type="protein sequence ID" value="ENSCINP00000032451.1"/>
    <property type="gene ID" value="ENSCING00000024767.1"/>
</dbReference>
<dbReference type="Proteomes" id="UP000008144">
    <property type="component" value="Unassembled WGS sequence"/>
</dbReference>
<dbReference type="InterPro" id="IPR027266">
    <property type="entry name" value="TrmE/GcvT-like"/>
</dbReference>
<feature type="domain" description="CAF17 C-terminal" evidence="4">
    <location>
        <begin position="245"/>
        <end position="315"/>
    </location>
</feature>
<dbReference type="GO" id="GO:0005759">
    <property type="term" value="C:mitochondrial matrix"/>
    <property type="evidence" value="ECO:0000318"/>
    <property type="project" value="GO_Central"/>
</dbReference>
<sequence length="325" mass="37239">MNKQEILNCLFSNWYHLFRRHTIKSFLRKFSEKNTENVKFAKLNHRAVVQLGGKDTIEHLQGLVTNDVTLLPSSKCMYAMMLNTQGRIDHNLILHWNDGEVLIDCDESRADIFMKLLKRYKLRKKVEILERNDLNIWQSWNESCSNVMPDVKHHVCANPDPRVKLMGWRVVSCDQPCDDVMMTSSKDYHIWRYKVGVPETDIDLPPGKSLPLESNLDFMHGINFHKGCYLGQELTARTHHTGVVRKRLIPVEILEGKVPEPGTSLRSENNKSAGRLRGVVGGKHGLALIKLDYEGQILTTSGGTKLKGQRPLWWHNEGRSYSDGA</sequence>
<accession>H2XS17</accession>
<evidence type="ECO:0000256" key="1">
    <source>
        <dbReference type="ARBA" id="ARBA00004173"/>
    </source>
</evidence>
<dbReference type="InterPro" id="IPR057460">
    <property type="entry name" value="CAF17_C"/>
</dbReference>
<dbReference type="SUPFAM" id="SSF103025">
    <property type="entry name" value="Folate-binding domain"/>
    <property type="match status" value="1"/>
</dbReference>
<dbReference type="Pfam" id="PF25455">
    <property type="entry name" value="Beta-barrel_CAF17_C"/>
    <property type="match status" value="1"/>
</dbReference>
<dbReference type="PANTHER" id="PTHR22602:SF0">
    <property type="entry name" value="TRANSFERASE CAF17, MITOCHONDRIAL-RELATED"/>
    <property type="match status" value="1"/>
</dbReference>
<evidence type="ECO:0000259" key="4">
    <source>
        <dbReference type="Pfam" id="PF25455"/>
    </source>
</evidence>
<reference evidence="5" key="2">
    <citation type="submission" date="2025-08" db="UniProtKB">
        <authorList>
            <consortium name="Ensembl"/>
        </authorList>
    </citation>
    <scope>IDENTIFICATION</scope>
</reference>
<dbReference type="InterPro" id="IPR017703">
    <property type="entry name" value="YgfZ/GCV_T_CS"/>
</dbReference>
<comment type="subcellular location">
    <subcellularLocation>
        <location evidence="1">Mitochondrion</location>
    </subcellularLocation>
</comment>
<dbReference type="HOGENOM" id="CLU_007884_7_0_1"/>
<evidence type="ECO:0000313" key="5">
    <source>
        <dbReference type="Ensembl" id="ENSCINP00000032451.1"/>
    </source>
</evidence>
<dbReference type="NCBIfam" id="TIGR03317">
    <property type="entry name" value="ygfZ_signature"/>
    <property type="match status" value="1"/>
</dbReference>
<reference evidence="5" key="3">
    <citation type="submission" date="2025-09" db="UniProtKB">
        <authorList>
            <consortium name="Ensembl"/>
        </authorList>
    </citation>
    <scope>IDENTIFICATION</scope>
</reference>
<dbReference type="AlphaFoldDB" id="H2XS17"/>